<dbReference type="Proteomes" id="UP000824133">
    <property type="component" value="Unassembled WGS sequence"/>
</dbReference>
<evidence type="ECO:0000256" key="1">
    <source>
        <dbReference type="SAM" id="MobiDB-lite"/>
    </source>
</evidence>
<feature type="compositionally biased region" description="Acidic residues" evidence="1">
    <location>
        <begin position="102"/>
        <end position="114"/>
    </location>
</feature>
<reference evidence="2" key="2">
    <citation type="submission" date="2021-04" db="EMBL/GenBank/DDBJ databases">
        <authorList>
            <person name="Gilroy R."/>
        </authorList>
    </citation>
    <scope>NUCLEOTIDE SEQUENCE</scope>
    <source>
        <strain evidence="2">ChiHjej10B9-743</strain>
    </source>
</reference>
<name>A0A9D1ZCQ1_9ACTN</name>
<organism evidence="2 3">
    <name type="scientific">Candidatus Olsenella excrementavium</name>
    <dbReference type="NCBI Taxonomy" id="2838709"/>
    <lineage>
        <taxon>Bacteria</taxon>
        <taxon>Bacillati</taxon>
        <taxon>Actinomycetota</taxon>
        <taxon>Coriobacteriia</taxon>
        <taxon>Coriobacteriales</taxon>
        <taxon>Atopobiaceae</taxon>
        <taxon>Olsenella</taxon>
    </lineage>
</organism>
<dbReference type="AlphaFoldDB" id="A0A9D1ZCQ1"/>
<gene>
    <name evidence="2" type="ORF">IAA42_08315</name>
</gene>
<evidence type="ECO:0000313" key="2">
    <source>
        <dbReference type="EMBL" id="HIY80418.1"/>
    </source>
</evidence>
<sequence length="148" mass="16672">MALRWEEAGVIVTCGDPRTLEEAPDDAIVIALKPEEADEPETIESVRNLVLDRTIERRRRILSDVYELGLSMPEPVQEELGSDAEEARQAEQSLLESLREHDDEEDASDRDWDDAYPPLTERGLWLGGEPGGGVRIFISHVEELVVHN</sequence>
<accession>A0A9D1ZCQ1</accession>
<feature type="region of interest" description="Disordered" evidence="1">
    <location>
        <begin position="72"/>
        <end position="119"/>
    </location>
</feature>
<protein>
    <submittedName>
        <fullName evidence="2">Uncharacterized protein</fullName>
    </submittedName>
</protein>
<comment type="caution">
    <text evidence="2">The sequence shown here is derived from an EMBL/GenBank/DDBJ whole genome shotgun (WGS) entry which is preliminary data.</text>
</comment>
<dbReference type="EMBL" id="DXCP01000060">
    <property type="protein sequence ID" value="HIY80418.1"/>
    <property type="molecule type" value="Genomic_DNA"/>
</dbReference>
<proteinExistence type="predicted"/>
<evidence type="ECO:0000313" key="3">
    <source>
        <dbReference type="Proteomes" id="UP000824133"/>
    </source>
</evidence>
<reference evidence="2" key="1">
    <citation type="journal article" date="2021" name="PeerJ">
        <title>Extensive microbial diversity within the chicken gut microbiome revealed by metagenomics and culture.</title>
        <authorList>
            <person name="Gilroy R."/>
            <person name="Ravi A."/>
            <person name="Getino M."/>
            <person name="Pursley I."/>
            <person name="Horton D.L."/>
            <person name="Alikhan N.F."/>
            <person name="Baker D."/>
            <person name="Gharbi K."/>
            <person name="Hall N."/>
            <person name="Watson M."/>
            <person name="Adriaenssens E.M."/>
            <person name="Foster-Nyarko E."/>
            <person name="Jarju S."/>
            <person name="Secka A."/>
            <person name="Antonio M."/>
            <person name="Oren A."/>
            <person name="Chaudhuri R.R."/>
            <person name="La Ragione R."/>
            <person name="Hildebrand F."/>
            <person name="Pallen M.J."/>
        </authorList>
    </citation>
    <scope>NUCLEOTIDE SEQUENCE</scope>
    <source>
        <strain evidence="2">ChiHjej10B9-743</strain>
    </source>
</reference>